<proteinExistence type="predicted"/>
<comment type="caution">
    <text evidence="1">The sequence shown here is derived from an EMBL/GenBank/DDBJ whole genome shotgun (WGS) entry which is preliminary data.</text>
</comment>
<gene>
    <name evidence="1" type="ORF">HPB50_013646</name>
</gene>
<keyword evidence="2" id="KW-1185">Reference proteome</keyword>
<sequence>MPILENGRNAATIHKLQQHTAATVWLIQRISGRREGIKEDNLLRLFHAFLTSPPCTPGALPKRPN</sequence>
<accession>A0ACB7TFY0</accession>
<evidence type="ECO:0000313" key="1">
    <source>
        <dbReference type="EMBL" id="KAH6946442.1"/>
    </source>
</evidence>
<organism evidence="1 2">
    <name type="scientific">Hyalomma asiaticum</name>
    <name type="common">Tick</name>
    <dbReference type="NCBI Taxonomy" id="266040"/>
    <lineage>
        <taxon>Eukaryota</taxon>
        <taxon>Metazoa</taxon>
        <taxon>Ecdysozoa</taxon>
        <taxon>Arthropoda</taxon>
        <taxon>Chelicerata</taxon>
        <taxon>Arachnida</taxon>
        <taxon>Acari</taxon>
        <taxon>Parasitiformes</taxon>
        <taxon>Ixodida</taxon>
        <taxon>Ixodoidea</taxon>
        <taxon>Ixodidae</taxon>
        <taxon>Hyalomminae</taxon>
        <taxon>Hyalomma</taxon>
    </lineage>
</organism>
<dbReference type="Proteomes" id="UP000821845">
    <property type="component" value="Chromosome 1"/>
</dbReference>
<protein>
    <submittedName>
        <fullName evidence="1">Uncharacterized protein</fullName>
    </submittedName>
</protein>
<name>A0ACB7TFY0_HYAAI</name>
<evidence type="ECO:0000313" key="2">
    <source>
        <dbReference type="Proteomes" id="UP000821845"/>
    </source>
</evidence>
<dbReference type="EMBL" id="CM023481">
    <property type="protein sequence ID" value="KAH6946442.1"/>
    <property type="molecule type" value="Genomic_DNA"/>
</dbReference>
<reference evidence="1" key="1">
    <citation type="submission" date="2020-05" db="EMBL/GenBank/DDBJ databases">
        <title>Large-scale comparative analyses of tick genomes elucidate their genetic diversity and vector capacities.</title>
        <authorList>
            <person name="Jia N."/>
            <person name="Wang J."/>
            <person name="Shi W."/>
            <person name="Du L."/>
            <person name="Sun Y."/>
            <person name="Zhan W."/>
            <person name="Jiang J."/>
            <person name="Wang Q."/>
            <person name="Zhang B."/>
            <person name="Ji P."/>
            <person name="Sakyi L.B."/>
            <person name="Cui X."/>
            <person name="Yuan T."/>
            <person name="Jiang B."/>
            <person name="Yang W."/>
            <person name="Lam T.T.-Y."/>
            <person name="Chang Q."/>
            <person name="Ding S."/>
            <person name="Wang X."/>
            <person name="Zhu J."/>
            <person name="Ruan X."/>
            <person name="Zhao L."/>
            <person name="Wei J."/>
            <person name="Que T."/>
            <person name="Du C."/>
            <person name="Cheng J."/>
            <person name="Dai P."/>
            <person name="Han X."/>
            <person name="Huang E."/>
            <person name="Gao Y."/>
            <person name="Liu J."/>
            <person name="Shao H."/>
            <person name="Ye R."/>
            <person name="Li L."/>
            <person name="Wei W."/>
            <person name="Wang X."/>
            <person name="Wang C."/>
            <person name="Yang T."/>
            <person name="Huo Q."/>
            <person name="Li W."/>
            <person name="Guo W."/>
            <person name="Chen H."/>
            <person name="Zhou L."/>
            <person name="Ni X."/>
            <person name="Tian J."/>
            <person name="Zhou Y."/>
            <person name="Sheng Y."/>
            <person name="Liu T."/>
            <person name="Pan Y."/>
            <person name="Xia L."/>
            <person name="Li J."/>
            <person name="Zhao F."/>
            <person name="Cao W."/>
        </authorList>
    </citation>
    <scope>NUCLEOTIDE SEQUENCE</scope>
    <source>
        <strain evidence="1">Hyas-2018</strain>
    </source>
</reference>